<evidence type="ECO:0000313" key="3">
    <source>
        <dbReference type="EMBL" id="MEM0622834.1"/>
    </source>
</evidence>
<dbReference type="PANTHER" id="PTHR43581">
    <property type="entry name" value="ATP/GTP PHOSPHATASE"/>
    <property type="match status" value="1"/>
</dbReference>
<proteinExistence type="predicted"/>
<dbReference type="InterPro" id="IPR003959">
    <property type="entry name" value="ATPase_AAA_core"/>
</dbReference>
<name>A0ABU9NVM5_9ENTR</name>
<accession>A0ABU9NVM5</accession>
<dbReference type="PANTHER" id="PTHR43581:SF2">
    <property type="entry name" value="EXCINUCLEASE ATPASE SUBUNIT"/>
    <property type="match status" value="1"/>
</dbReference>
<evidence type="ECO:0000313" key="4">
    <source>
        <dbReference type="Proteomes" id="UP001458070"/>
    </source>
</evidence>
<reference evidence="3 4" key="1">
    <citation type="submission" date="2024-04" db="EMBL/GenBank/DDBJ databases">
        <title>Draft genome assemblies of urinary isolates.</title>
        <authorList>
            <person name="Appleberry H."/>
            <person name="Kula A."/>
            <person name="Wolfe A.J."/>
            <person name="Putonti C."/>
        </authorList>
    </citation>
    <scope>NUCLEOTIDE SEQUENCE [LARGE SCALE GENOMIC DNA]</scope>
    <source>
        <strain evidence="3 4">UMB12529</strain>
    </source>
</reference>
<dbReference type="Pfam" id="PF12476">
    <property type="entry name" value="DUF3696"/>
    <property type="match status" value="1"/>
</dbReference>
<dbReference type="Proteomes" id="UP001458070">
    <property type="component" value="Unassembled WGS sequence"/>
</dbReference>
<protein>
    <submittedName>
        <fullName evidence="3">DUF3696 domain-containing protein</fullName>
    </submittedName>
</protein>
<feature type="domain" description="ATPase AAA-type core" evidence="2">
    <location>
        <begin position="23"/>
        <end position="302"/>
    </location>
</feature>
<dbReference type="InterPro" id="IPR014592">
    <property type="entry name" value="P-loop_UCP034888"/>
</dbReference>
<keyword evidence="4" id="KW-1185">Reference proteome</keyword>
<evidence type="ECO:0000259" key="2">
    <source>
        <dbReference type="Pfam" id="PF13304"/>
    </source>
</evidence>
<gene>
    <name evidence="3" type="ORF">AAFL32_02865</name>
</gene>
<dbReference type="PIRSF" id="PIRSF034888">
    <property type="entry name" value="P-loop_UCP034888"/>
    <property type="match status" value="1"/>
</dbReference>
<sequence length="362" mass="39533">MISTLKLQNIKCFDRAKFKFSNLTVFCGANSAGKSTAIQSLLLLRQNHNNSKLKSGKLSLVGEYFSVGHARDLISHTPVGESLSIAIDDLMFVSDLKKAQAGDYHINFDSTPDLDHDFFSADFNYLSAYRLSPQNSYDTNFESDKLDLGIYGQYAIAALVRYGDKPAPNQKLAKLICSGLDDAEERAISLAVAFKEAMKKFISSDFDIVASPHLNLDKVSNTFSAGATANQVRPVNTGFGISNVIPIVLAALCTREGGYLIVENPEVHLHPAAQSSLASLLTLTATCNVQVILETHSDHIVNGIRVFSKENVLDNGFVTVNSVRAIKTGRVVTEIIIENDGGLSNMDEGFFDQAEKDLLRLF</sequence>
<dbReference type="EMBL" id="JBCGEM010000002">
    <property type="protein sequence ID" value="MEM0622834.1"/>
    <property type="molecule type" value="Genomic_DNA"/>
</dbReference>
<dbReference type="InterPro" id="IPR027417">
    <property type="entry name" value="P-loop_NTPase"/>
</dbReference>
<organism evidence="3 4">
    <name type="scientific">Klebsiella grimontii</name>
    <dbReference type="NCBI Taxonomy" id="2058152"/>
    <lineage>
        <taxon>Bacteria</taxon>
        <taxon>Pseudomonadati</taxon>
        <taxon>Pseudomonadota</taxon>
        <taxon>Gammaproteobacteria</taxon>
        <taxon>Enterobacterales</taxon>
        <taxon>Enterobacteriaceae</taxon>
        <taxon>Klebsiella/Raoultella group</taxon>
        <taxon>Klebsiella</taxon>
    </lineage>
</organism>
<feature type="domain" description="DUF3696" evidence="1">
    <location>
        <begin position="332"/>
        <end position="361"/>
    </location>
</feature>
<dbReference type="RefSeq" id="WP_154911090.1">
    <property type="nucleotide sequence ID" value="NZ_CABGKG010000009.1"/>
</dbReference>
<comment type="caution">
    <text evidence="3">The sequence shown here is derived from an EMBL/GenBank/DDBJ whole genome shotgun (WGS) entry which is preliminary data.</text>
</comment>
<dbReference type="SUPFAM" id="SSF52540">
    <property type="entry name" value="P-loop containing nucleoside triphosphate hydrolases"/>
    <property type="match status" value="1"/>
</dbReference>
<evidence type="ECO:0000259" key="1">
    <source>
        <dbReference type="Pfam" id="PF12476"/>
    </source>
</evidence>
<dbReference type="InterPro" id="IPR051396">
    <property type="entry name" value="Bact_Antivir_Def_Nuclease"/>
</dbReference>
<dbReference type="InterPro" id="IPR022532">
    <property type="entry name" value="DUF3696"/>
</dbReference>
<dbReference type="Pfam" id="PF13304">
    <property type="entry name" value="AAA_21"/>
    <property type="match status" value="1"/>
</dbReference>
<dbReference type="Gene3D" id="3.40.50.300">
    <property type="entry name" value="P-loop containing nucleotide triphosphate hydrolases"/>
    <property type="match status" value="1"/>
</dbReference>